<dbReference type="AlphaFoldDB" id="A0A520MG28"/>
<sequence>MNHSLKMYIFTIVFFISSVNSSEVYYPNDTWEVVSPESQNIKSSRVQKLIDMSFEDDATMSVVIIKNGKIIGEQYAEGYDSYSYGTSWSMAKSFYAALIGISIEEGEINSLDDPVADYLDYFNDDRSDITIRDLLDMSSGLEYPEHQHEKMFFRKDHLQYSKDIGVEKPAGTKFEYNNINSMLLGDILFEVTGLKADTLLRERILNHIGNSDYKLWRDESGNVLTYCCIDMSAREYSRFGLLFARNGNWEGNQLISEDFVNETFQTVWETPSWWTNSKRYYSLHWWVSKYDDESKIFNASGRFGQYIFVDRENDLIFTRLTKYNDSDYGSVQKWGILGYIVSWMGVETAIGVSRFLINTGIIKRSTNINTPNTEAEGSSKEFYEQYGEIVDAMADLSRD</sequence>
<dbReference type="PANTHER" id="PTHR43283:SF7">
    <property type="entry name" value="BETA-LACTAMASE-RELATED DOMAIN-CONTAINING PROTEIN"/>
    <property type="match status" value="1"/>
</dbReference>
<dbReference type="InterPro" id="IPR050789">
    <property type="entry name" value="Diverse_Enzym_Activities"/>
</dbReference>
<name>A0A520MG28_9GAMM</name>
<dbReference type="InterPro" id="IPR012338">
    <property type="entry name" value="Beta-lactam/transpept-like"/>
</dbReference>
<feature type="domain" description="Beta-lactamase-related" evidence="1">
    <location>
        <begin position="59"/>
        <end position="326"/>
    </location>
</feature>
<evidence type="ECO:0000259" key="1">
    <source>
        <dbReference type="Pfam" id="PF00144"/>
    </source>
</evidence>
<comment type="caution">
    <text evidence="2">The sequence shown here is derived from an EMBL/GenBank/DDBJ whole genome shotgun (WGS) entry which is preliminary data.</text>
</comment>
<proteinExistence type="predicted"/>
<dbReference type="Gene3D" id="3.40.710.10">
    <property type="entry name" value="DD-peptidase/beta-lactamase superfamily"/>
    <property type="match status" value="1"/>
</dbReference>
<reference evidence="2 3" key="1">
    <citation type="submission" date="2019-02" db="EMBL/GenBank/DDBJ databases">
        <title>Prokaryotic population dynamics and viral predation in marine succession experiment using metagenomics: the confinement effect.</title>
        <authorList>
            <person name="Haro-Moreno J.M."/>
            <person name="Rodriguez-Valera F."/>
            <person name="Lopez-Perez M."/>
        </authorList>
    </citation>
    <scope>NUCLEOTIDE SEQUENCE [LARGE SCALE GENOMIC DNA]</scope>
    <source>
        <strain evidence="2">MED-G163</strain>
    </source>
</reference>
<gene>
    <name evidence="2" type="ORF">EVA96_03080</name>
</gene>
<dbReference type="SUPFAM" id="SSF56601">
    <property type="entry name" value="beta-lactamase/transpeptidase-like"/>
    <property type="match status" value="1"/>
</dbReference>
<keyword evidence="2" id="KW-0378">Hydrolase</keyword>
<evidence type="ECO:0000313" key="2">
    <source>
        <dbReference type="EMBL" id="RZO20182.1"/>
    </source>
</evidence>
<evidence type="ECO:0000313" key="3">
    <source>
        <dbReference type="Proteomes" id="UP000315782"/>
    </source>
</evidence>
<dbReference type="GO" id="GO:0016787">
    <property type="term" value="F:hydrolase activity"/>
    <property type="evidence" value="ECO:0007669"/>
    <property type="project" value="UniProtKB-KW"/>
</dbReference>
<protein>
    <submittedName>
        <fullName evidence="2">Class C beta-lactamase-related serine hydrolase</fullName>
    </submittedName>
</protein>
<dbReference type="Pfam" id="PF00144">
    <property type="entry name" value="Beta-lactamase"/>
    <property type="match status" value="1"/>
</dbReference>
<dbReference type="Proteomes" id="UP000315782">
    <property type="component" value="Unassembled WGS sequence"/>
</dbReference>
<accession>A0A520MG28</accession>
<dbReference type="InterPro" id="IPR001466">
    <property type="entry name" value="Beta-lactam-related"/>
</dbReference>
<dbReference type="PANTHER" id="PTHR43283">
    <property type="entry name" value="BETA-LACTAMASE-RELATED"/>
    <property type="match status" value="1"/>
</dbReference>
<dbReference type="EMBL" id="SHBI01000022">
    <property type="protein sequence ID" value="RZO20182.1"/>
    <property type="molecule type" value="Genomic_DNA"/>
</dbReference>
<organism evidence="2 3">
    <name type="scientific">SAR86 cluster bacterium</name>
    <dbReference type="NCBI Taxonomy" id="2030880"/>
    <lineage>
        <taxon>Bacteria</taxon>
        <taxon>Pseudomonadati</taxon>
        <taxon>Pseudomonadota</taxon>
        <taxon>Gammaproteobacteria</taxon>
        <taxon>SAR86 cluster</taxon>
    </lineage>
</organism>